<dbReference type="GO" id="GO:0003824">
    <property type="term" value="F:catalytic activity"/>
    <property type="evidence" value="ECO:0007669"/>
    <property type="project" value="InterPro"/>
</dbReference>
<evidence type="ECO:0000256" key="1">
    <source>
        <dbReference type="SAM" id="Coils"/>
    </source>
</evidence>
<feature type="domain" description="Endonuclease/exonuclease/phosphatase" evidence="2">
    <location>
        <begin position="2"/>
        <end position="202"/>
    </location>
</feature>
<dbReference type="OrthoDB" id="1104034at2759"/>
<evidence type="ECO:0000313" key="5">
    <source>
        <dbReference type="Proteomes" id="UP000467841"/>
    </source>
</evidence>
<dbReference type="EMBL" id="CACVBM020001393">
    <property type="protein sequence ID" value="CAA7048640.1"/>
    <property type="molecule type" value="Genomic_DNA"/>
</dbReference>
<dbReference type="InterPro" id="IPR036691">
    <property type="entry name" value="Endo/exonu/phosph_ase_sf"/>
</dbReference>
<dbReference type="Gene3D" id="3.60.10.10">
    <property type="entry name" value="Endonuclease/exonuclease/phosphatase"/>
    <property type="match status" value="1"/>
</dbReference>
<evidence type="ECO:0000313" key="4">
    <source>
        <dbReference type="EMBL" id="CAA7048640.1"/>
    </source>
</evidence>
<accession>A0A6D2JNJ3</accession>
<sequence>MLKKFNIDILALFETHAGGEKAGKICQSLGFEHSFRVDAVGQSGGLWLLWKDGCGSVTVVENSDQFIYAKVSDGEENIHVVVVYAAPTVSRRSGLWEKLSEVIQDIEEPLIVGGDFNTILRLDERTGGNGQLSVDSLAFEGWVNDNYLIDMGFRGHRYTWRRGRTEQYYVAKRLDRVFCNAHARLKWQDPSVTHLPFLASDHTPLYIQLSPTQSSDPKRRPFRFEAAWLLHESFQDLLRNSWNNAVSTPHALQALREKLKRWNHEVFGDVNRRKEELLRQIKNLQDLLEVNQTDALLDSENTLMKELDAVMEQEELIWYQKSREKYIAHGDRNTRYFHTSTVIRRRRNRIETLKNDTGQWVVNQDELEALAVGYFQRLYSLDDVDATVERLPHGGFTELSREEKLRLDRPFVATEVVWEGSRLRG</sequence>
<protein>
    <recommendedName>
        <fullName evidence="2">Endonuclease/exonuclease/phosphatase domain-containing protein</fullName>
    </recommendedName>
</protein>
<evidence type="ECO:0000259" key="2">
    <source>
        <dbReference type="Pfam" id="PF03372"/>
    </source>
</evidence>
<dbReference type="Proteomes" id="UP000467841">
    <property type="component" value="Unassembled WGS sequence"/>
</dbReference>
<gene>
    <name evidence="3" type="ORF">MERR_LOCUS29812</name>
    <name evidence="4" type="ORF">MERR_LOCUS35875</name>
</gene>
<dbReference type="EMBL" id="CACVBM020001273">
    <property type="protein sequence ID" value="CAA7042577.1"/>
    <property type="molecule type" value="Genomic_DNA"/>
</dbReference>
<evidence type="ECO:0000313" key="3">
    <source>
        <dbReference type="EMBL" id="CAA7042577.1"/>
    </source>
</evidence>
<reference evidence="3 5" key="1">
    <citation type="submission" date="2020-01" db="EMBL/GenBank/DDBJ databases">
        <authorList>
            <person name="Mishra B."/>
        </authorList>
    </citation>
    <scope>NUCLEOTIDE SEQUENCE [LARGE SCALE GENOMIC DNA]</scope>
</reference>
<dbReference type="Pfam" id="PF03372">
    <property type="entry name" value="Exo_endo_phos"/>
    <property type="match status" value="1"/>
</dbReference>
<keyword evidence="1" id="KW-0175">Coiled coil</keyword>
<dbReference type="AlphaFoldDB" id="A0A6D2JNJ3"/>
<dbReference type="SUPFAM" id="SSF56219">
    <property type="entry name" value="DNase I-like"/>
    <property type="match status" value="1"/>
</dbReference>
<organism evidence="3 5">
    <name type="scientific">Microthlaspi erraticum</name>
    <dbReference type="NCBI Taxonomy" id="1685480"/>
    <lineage>
        <taxon>Eukaryota</taxon>
        <taxon>Viridiplantae</taxon>
        <taxon>Streptophyta</taxon>
        <taxon>Embryophyta</taxon>
        <taxon>Tracheophyta</taxon>
        <taxon>Spermatophyta</taxon>
        <taxon>Magnoliopsida</taxon>
        <taxon>eudicotyledons</taxon>
        <taxon>Gunneridae</taxon>
        <taxon>Pentapetalae</taxon>
        <taxon>rosids</taxon>
        <taxon>malvids</taxon>
        <taxon>Brassicales</taxon>
        <taxon>Brassicaceae</taxon>
        <taxon>Coluteocarpeae</taxon>
        <taxon>Microthlaspi</taxon>
    </lineage>
</organism>
<keyword evidence="5" id="KW-1185">Reference proteome</keyword>
<feature type="coiled-coil region" evidence="1">
    <location>
        <begin position="267"/>
        <end position="294"/>
    </location>
</feature>
<dbReference type="PANTHER" id="PTHR33710:SF77">
    <property type="entry name" value="DNASE I-LIKE SUPERFAMILY PROTEIN"/>
    <property type="match status" value="1"/>
</dbReference>
<name>A0A6D2JNJ3_9BRAS</name>
<dbReference type="PANTHER" id="PTHR33710">
    <property type="entry name" value="BNAC02G09200D PROTEIN"/>
    <property type="match status" value="1"/>
</dbReference>
<dbReference type="InterPro" id="IPR005135">
    <property type="entry name" value="Endo/exonuclease/phosphatase"/>
</dbReference>
<proteinExistence type="predicted"/>